<proteinExistence type="predicted"/>
<sequence length="112" mass="11795">MSVRDELVGKLTAALAEVQRRNVSSSNITLDSELLGAVADYIEQGVGGQTTLQRLHGALLQTAAASEDVFCAVERSGSVVAGEAVSLEVSAEELGRRRAGRLLAQALALQFR</sequence>
<gene>
    <name evidence="1" type="ORF">TRSC58_01282</name>
</gene>
<organism evidence="1 2">
    <name type="scientific">Trypanosoma rangeli SC58</name>
    <dbReference type="NCBI Taxonomy" id="429131"/>
    <lineage>
        <taxon>Eukaryota</taxon>
        <taxon>Discoba</taxon>
        <taxon>Euglenozoa</taxon>
        <taxon>Kinetoplastea</taxon>
        <taxon>Metakinetoplastina</taxon>
        <taxon>Trypanosomatida</taxon>
        <taxon>Trypanosomatidae</taxon>
        <taxon>Trypanosoma</taxon>
        <taxon>Herpetosoma</taxon>
    </lineage>
</organism>
<accession>A0A061JCF7</accession>
<dbReference type="Proteomes" id="UP000031737">
    <property type="component" value="Unassembled WGS sequence"/>
</dbReference>
<reference evidence="1 2" key="1">
    <citation type="submission" date="2013-07" db="EMBL/GenBank/DDBJ databases">
        <authorList>
            <person name="Stoco P.H."/>
            <person name="Wagner G."/>
            <person name="Gerber A."/>
            <person name="Zaha A."/>
            <person name="Thompson C."/>
            <person name="Bartholomeu D.C."/>
            <person name="Luckemeyer D.D."/>
            <person name="Bahia D."/>
            <person name="Loreto E."/>
            <person name="Prestes E.B."/>
            <person name="Lima F.M."/>
            <person name="Rodrigues-Luiz G."/>
            <person name="Vallejo G.A."/>
            <person name="Filho J.F."/>
            <person name="Monteiro K.M."/>
            <person name="Tyler K.M."/>
            <person name="de Almeida L.G."/>
            <person name="Ortiz M.F."/>
            <person name="Siervo M.A."/>
            <person name="de Moraes M.H."/>
            <person name="Cunha O.L."/>
            <person name="Mendonca-Neto R."/>
            <person name="Silva R."/>
            <person name="Teixeira S.M."/>
            <person name="Murta S.M."/>
            <person name="Sincero T.C."/>
            <person name="Mendes T.A."/>
            <person name="Urmenyi T.P."/>
            <person name="Silva V.G."/>
            <person name="da Rocha W.D."/>
            <person name="Andersson B."/>
            <person name="Romanha A.J."/>
            <person name="Steindel M."/>
            <person name="de Vasconcelos A.T."/>
            <person name="Grisard E.C."/>
        </authorList>
    </citation>
    <scope>NUCLEOTIDE SEQUENCE [LARGE SCALE GENOMIC DNA]</scope>
    <source>
        <strain evidence="1 2">SC58</strain>
    </source>
</reference>
<keyword evidence="2" id="KW-1185">Reference proteome</keyword>
<comment type="caution">
    <text evidence="1">The sequence shown here is derived from an EMBL/GenBank/DDBJ whole genome shotgun (WGS) entry which is preliminary data.</text>
</comment>
<evidence type="ECO:0000313" key="2">
    <source>
        <dbReference type="Proteomes" id="UP000031737"/>
    </source>
</evidence>
<name>A0A061JCF7_TRYRA</name>
<protein>
    <submittedName>
        <fullName evidence="1">Uncharacterized protein</fullName>
    </submittedName>
</protein>
<evidence type="ECO:0000313" key="1">
    <source>
        <dbReference type="EMBL" id="ESL10977.1"/>
    </source>
</evidence>
<dbReference type="EMBL" id="AUPL01001282">
    <property type="protein sequence ID" value="ESL10977.1"/>
    <property type="molecule type" value="Genomic_DNA"/>
</dbReference>
<dbReference type="AlphaFoldDB" id="A0A061JCF7"/>
<dbReference type="OrthoDB" id="250064at2759"/>
<dbReference type="VEuPathDB" id="TriTrypDB:TRSC58_01282"/>